<keyword evidence="3" id="KW-1185">Reference proteome</keyword>
<comment type="caution">
    <text evidence="2">The sequence shown here is derived from an EMBL/GenBank/DDBJ whole genome shotgun (WGS) entry which is preliminary data.</text>
</comment>
<feature type="transmembrane region" description="Helical" evidence="1">
    <location>
        <begin position="21"/>
        <end position="39"/>
    </location>
</feature>
<keyword evidence="1" id="KW-0812">Transmembrane</keyword>
<evidence type="ECO:0000313" key="3">
    <source>
        <dbReference type="Proteomes" id="UP001162131"/>
    </source>
</evidence>
<proteinExistence type="predicted"/>
<protein>
    <submittedName>
        <fullName evidence="2">Uncharacterized protein</fullName>
    </submittedName>
</protein>
<feature type="transmembrane region" description="Helical" evidence="1">
    <location>
        <begin position="95"/>
        <end position="117"/>
    </location>
</feature>
<organism evidence="2 3">
    <name type="scientific">Blepharisma stoltei</name>
    <dbReference type="NCBI Taxonomy" id="1481888"/>
    <lineage>
        <taxon>Eukaryota</taxon>
        <taxon>Sar</taxon>
        <taxon>Alveolata</taxon>
        <taxon>Ciliophora</taxon>
        <taxon>Postciliodesmatophora</taxon>
        <taxon>Heterotrichea</taxon>
        <taxon>Heterotrichida</taxon>
        <taxon>Blepharismidae</taxon>
        <taxon>Blepharisma</taxon>
    </lineage>
</organism>
<feature type="transmembrane region" description="Helical" evidence="1">
    <location>
        <begin position="123"/>
        <end position="143"/>
    </location>
</feature>
<feature type="transmembrane region" description="Helical" evidence="1">
    <location>
        <begin position="150"/>
        <end position="170"/>
    </location>
</feature>
<gene>
    <name evidence="2" type="ORF">BSTOLATCC_MIC3984</name>
</gene>
<evidence type="ECO:0000313" key="2">
    <source>
        <dbReference type="EMBL" id="CAG9311699.1"/>
    </source>
</evidence>
<name>A0AAU9IKM0_9CILI</name>
<dbReference type="AlphaFoldDB" id="A0AAU9IKM0"/>
<keyword evidence="1" id="KW-1133">Transmembrane helix</keyword>
<dbReference type="Proteomes" id="UP001162131">
    <property type="component" value="Unassembled WGS sequence"/>
</dbReference>
<feature type="transmembrane region" description="Helical" evidence="1">
    <location>
        <begin position="182"/>
        <end position="201"/>
    </location>
</feature>
<accession>A0AAU9IKM0</accession>
<evidence type="ECO:0000256" key="1">
    <source>
        <dbReference type="SAM" id="Phobius"/>
    </source>
</evidence>
<sequence length="209" mass="24787">MKIPTMKYLQWHFEIEKYMPYVCGTILFVSVIGVISKRVKITKLGFWILVLANILNLIPIYLVCDLNENKMCKNSIQSILILCLLLHEYKNINDFFNLSIFICYCLMKSSFYISLYFSYLFCWVEFLLLLISALRSFIVFLKFNEDSAQNFFKFLLIILIGSNWYFSANLKGSCYWNGQRDLVTELSFVGLIFVVVLYWFFSRKKIKLN</sequence>
<keyword evidence="1" id="KW-0472">Membrane</keyword>
<dbReference type="EMBL" id="CAJZBQ010000004">
    <property type="protein sequence ID" value="CAG9311699.1"/>
    <property type="molecule type" value="Genomic_DNA"/>
</dbReference>
<feature type="transmembrane region" description="Helical" evidence="1">
    <location>
        <begin position="45"/>
        <end position="64"/>
    </location>
</feature>
<reference evidence="2" key="1">
    <citation type="submission" date="2021-09" db="EMBL/GenBank/DDBJ databases">
        <authorList>
            <consortium name="AG Swart"/>
            <person name="Singh M."/>
            <person name="Singh A."/>
            <person name="Seah K."/>
            <person name="Emmerich C."/>
        </authorList>
    </citation>
    <scope>NUCLEOTIDE SEQUENCE</scope>
    <source>
        <strain evidence="2">ATCC30299</strain>
    </source>
</reference>